<dbReference type="NCBIfam" id="TIGR02492">
    <property type="entry name" value="flgK_ends"/>
    <property type="match status" value="1"/>
</dbReference>
<comment type="subcellular location">
    <subcellularLocation>
        <location evidence="1">Bacterial flagellum</location>
    </subcellularLocation>
    <subcellularLocation>
        <location evidence="2">Secreted</location>
    </subcellularLocation>
</comment>
<dbReference type="InterPro" id="IPR049119">
    <property type="entry name" value="FlgK_D2-like"/>
</dbReference>
<comment type="similarity">
    <text evidence="3">Belongs to the flagella basal body rod proteins family.</text>
</comment>
<dbReference type="RefSeq" id="WP_275680621.1">
    <property type="nucleotide sequence ID" value="NZ_JAJLJH010000001.1"/>
</dbReference>
<dbReference type="Pfam" id="PF06429">
    <property type="entry name" value="Flg_bbr_C"/>
    <property type="match status" value="1"/>
</dbReference>
<keyword evidence="11" id="KW-1185">Reference proteome</keyword>
<keyword evidence="5" id="KW-0964">Secreted</keyword>
<dbReference type="InterPro" id="IPR010930">
    <property type="entry name" value="Flg_bb/hook_C_dom"/>
</dbReference>
<evidence type="ECO:0000259" key="7">
    <source>
        <dbReference type="Pfam" id="PF06429"/>
    </source>
</evidence>
<dbReference type="Proteomes" id="UP001139353">
    <property type="component" value="Unassembled WGS sequence"/>
</dbReference>
<gene>
    <name evidence="10" type="primary">flgK</name>
    <name evidence="10" type="ORF">LPC04_02615</name>
</gene>
<evidence type="ECO:0000256" key="4">
    <source>
        <dbReference type="ARBA" id="ARBA00016244"/>
    </source>
</evidence>
<feature type="domain" description="Flagellar hook-associated protein FlgK helical" evidence="9">
    <location>
        <begin position="94"/>
        <end position="323"/>
    </location>
</feature>
<keyword evidence="10" id="KW-0969">Cilium</keyword>
<keyword evidence="10" id="KW-0966">Cell projection</keyword>
<evidence type="ECO:0000256" key="2">
    <source>
        <dbReference type="ARBA" id="ARBA00004613"/>
    </source>
</evidence>
<evidence type="ECO:0000256" key="5">
    <source>
        <dbReference type="ARBA" id="ARBA00022525"/>
    </source>
</evidence>
<name>A0A9X1YGU4_9BURK</name>
<dbReference type="Pfam" id="PF21158">
    <property type="entry name" value="flgK_1st_1"/>
    <property type="match status" value="1"/>
</dbReference>
<organism evidence="10 11">
    <name type="scientific">Scleromatobacter humisilvae</name>
    <dbReference type="NCBI Taxonomy" id="2897159"/>
    <lineage>
        <taxon>Bacteria</taxon>
        <taxon>Pseudomonadati</taxon>
        <taxon>Pseudomonadota</taxon>
        <taxon>Betaproteobacteria</taxon>
        <taxon>Burkholderiales</taxon>
        <taxon>Sphaerotilaceae</taxon>
        <taxon>Scleromatobacter</taxon>
    </lineage>
</organism>
<evidence type="ECO:0000256" key="3">
    <source>
        <dbReference type="ARBA" id="ARBA00009677"/>
    </source>
</evidence>
<dbReference type="GO" id="GO:0044780">
    <property type="term" value="P:bacterial-type flagellum assembly"/>
    <property type="evidence" value="ECO:0007669"/>
    <property type="project" value="InterPro"/>
</dbReference>
<dbReference type="PANTHER" id="PTHR30033">
    <property type="entry name" value="FLAGELLAR HOOK-ASSOCIATED PROTEIN 1"/>
    <property type="match status" value="1"/>
</dbReference>
<dbReference type="GO" id="GO:0005198">
    <property type="term" value="F:structural molecule activity"/>
    <property type="evidence" value="ECO:0007669"/>
    <property type="project" value="InterPro"/>
</dbReference>
<dbReference type="AlphaFoldDB" id="A0A9X1YGU4"/>
<dbReference type="GO" id="GO:0005576">
    <property type="term" value="C:extracellular region"/>
    <property type="evidence" value="ECO:0007669"/>
    <property type="project" value="UniProtKB-SubCell"/>
</dbReference>
<feature type="domain" description="Flagellar basal-body/hook protein C-terminal" evidence="7">
    <location>
        <begin position="629"/>
        <end position="668"/>
    </location>
</feature>
<dbReference type="InterPro" id="IPR053927">
    <property type="entry name" value="FlgK_helical"/>
</dbReference>
<protein>
    <recommendedName>
        <fullName evidence="4">Flagellar hook-associated protein 1</fullName>
    </recommendedName>
</protein>
<evidence type="ECO:0000256" key="1">
    <source>
        <dbReference type="ARBA" id="ARBA00004365"/>
    </source>
</evidence>
<evidence type="ECO:0000259" key="9">
    <source>
        <dbReference type="Pfam" id="PF22638"/>
    </source>
</evidence>
<reference evidence="10" key="1">
    <citation type="submission" date="2021-11" db="EMBL/GenBank/DDBJ databases">
        <title>BS-T2-15 a new species belonging to the Comamonadaceae family isolated from the soil of a French oak forest.</title>
        <authorList>
            <person name="Mieszkin S."/>
            <person name="Alain K."/>
        </authorList>
    </citation>
    <scope>NUCLEOTIDE SEQUENCE</scope>
    <source>
        <strain evidence="10">BS-T2-15</strain>
    </source>
</reference>
<dbReference type="InterPro" id="IPR002371">
    <property type="entry name" value="FlgK"/>
</dbReference>
<sequence length="671" mass="68271">MSSSALMSIGTRAMFANYASMQTTGHNIANAQTPGYSRQTVELQTSGGQQTGAGFFGKGVDVVTVQRASDAFLTTQSQVASSMAAMDSTRSANLQQLETVFPPGDNGMGASVGNFMNAFVDLANSPADSSARQVILSDAAEVADRFATAGGQLDRLQNGVTSDLKNSVAQVNQMAAQVAKLNGDIAALRGTSSAPNDLLDQRDQLVKQIGNLVKVSTVQADDGTMGVFIAGGQRLVLGAEAQQLAVTPDPANTGRSTISISDSGITHELSTDLLVGGSISGLMKYQNEDLVAARNQLGQMAAAVSARVNQVQAAGIDMSSPAGSGNPVFAVGGPIAIPNVHNARDASGGFAASVSMTVTDGSQLKASDYTLAADPATPGNFVVTRQSDGVKFSMAPDGAGGFGFTRQSDGAAMGSSMDGFQITFSGTPAANDSFELEPVGRAAVSMQRVLDDPAGLAAAAPQTAVMGVANKGTATVSGLTVVDPSSDPTLTTSINFTDAAGGYSYTLTDASGAVTSSGTGTWTPGQPIALNGYQLSLNGVPANGDTLTVTKTAHPESNNGNALAMVGLRDEAFVGRDKQIDGSLQDGETATDAYASVLANVGVRVQSAKTASTISQATSDQAADAVADKSGVNLDEEAGRLIQFQQGYQAAAKVLQVAQAIFDTLLQMASH</sequence>
<evidence type="ECO:0000313" key="10">
    <source>
        <dbReference type="EMBL" id="MCK9684595.1"/>
    </source>
</evidence>
<feature type="domain" description="Flagellar hook-associated protein 1 D2-like" evidence="8">
    <location>
        <begin position="349"/>
        <end position="438"/>
    </location>
</feature>
<dbReference type="GO" id="GO:0009424">
    <property type="term" value="C:bacterial-type flagellum hook"/>
    <property type="evidence" value="ECO:0007669"/>
    <property type="project" value="InterPro"/>
</dbReference>
<dbReference type="Pfam" id="PF22638">
    <property type="entry name" value="FlgK_D1"/>
    <property type="match status" value="1"/>
</dbReference>
<comment type="caution">
    <text evidence="10">The sequence shown here is derived from an EMBL/GenBank/DDBJ whole genome shotgun (WGS) entry which is preliminary data.</text>
</comment>
<keyword evidence="6" id="KW-0975">Bacterial flagellum</keyword>
<dbReference type="EMBL" id="JAJLJH010000001">
    <property type="protein sequence ID" value="MCK9684595.1"/>
    <property type="molecule type" value="Genomic_DNA"/>
</dbReference>
<proteinExistence type="inferred from homology"/>
<accession>A0A9X1YGU4</accession>
<dbReference type="PANTHER" id="PTHR30033:SF1">
    <property type="entry name" value="FLAGELLAR HOOK-ASSOCIATED PROTEIN 1"/>
    <property type="match status" value="1"/>
</dbReference>
<dbReference type="SUPFAM" id="SSF64518">
    <property type="entry name" value="Phase 1 flagellin"/>
    <property type="match status" value="2"/>
</dbReference>
<dbReference type="PRINTS" id="PR01005">
    <property type="entry name" value="FLGHOOKAP1"/>
</dbReference>
<evidence type="ECO:0000259" key="8">
    <source>
        <dbReference type="Pfam" id="PF21158"/>
    </source>
</evidence>
<keyword evidence="10" id="KW-0282">Flagellum</keyword>
<evidence type="ECO:0000313" key="11">
    <source>
        <dbReference type="Proteomes" id="UP001139353"/>
    </source>
</evidence>
<evidence type="ECO:0000256" key="6">
    <source>
        <dbReference type="ARBA" id="ARBA00023143"/>
    </source>
</evidence>